<dbReference type="Gene3D" id="3.30.565.10">
    <property type="entry name" value="Histidine kinase-like ATPase, C-terminal domain"/>
    <property type="match status" value="1"/>
</dbReference>
<comment type="caution">
    <text evidence="10">The sequence shown here is derived from an EMBL/GenBank/DDBJ whole genome shotgun (WGS) entry which is preliminary data.</text>
</comment>
<keyword evidence="5" id="KW-0547">Nucleotide-binding</keyword>
<dbReference type="SUPFAM" id="SSF55781">
    <property type="entry name" value="GAF domain-like"/>
    <property type="match status" value="2"/>
</dbReference>
<evidence type="ECO:0000313" key="10">
    <source>
        <dbReference type="EMBL" id="MBM6577590.1"/>
    </source>
</evidence>
<evidence type="ECO:0000259" key="9">
    <source>
        <dbReference type="SMART" id="SM00911"/>
    </source>
</evidence>
<dbReference type="PANTHER" id="PTHR43102">
    <property type="entry name" value="SLR1143 PROTEIN"/>
    <property type="match status" value="1"/>
</dbReference>
<gene>
    <name evidence="10" type="ORF">ILT43_14505</name>
</gene>
<dbReference type="EMBL" id="JAFEMC010000004">
    <property type="protein sequence ID" value="MBM6577590.1"/>
    <property type="molecule type" value="Genomic_DNA"/>
</dbReference>
<evidence type="ECO:0000256" key="6">
    <source>
        <dbReference type="ARBA" id="ARBA00022777"/>
    </source>
</evidence>
<reference evidence="10 11" key="1">
    <citation type="submission" date="2020-12" db="EMBL/GenBank/DDBJ databases">
        <title>Sphingomonas sp.</title>
        <authorList>
            <person name="Kim M.K."/>
        </authorList>
    </citation>
    <scope>NUCLEOTIDE SEQUENCE [LARGE SCALE GENOMIC DNA]</scope>
    <source>
        <strain evidence="10 11">BT552</strain>
    </source>
</reference>
<dbReference type="PANTHER" id="PTHR43102:SF2">
    <property type="entry name" value="GAF DOMAIN-CONTAINING PROTEIN"/>
    <property type="match status" value="1"/>
</dbReference>
<evidence type="ECO:0000256" key="7">
    <source>
        <dbReference type="ARBA" id="ARBA00022840"/>
    </source>
</evidence>
<dbReference type="Gene3D" id="3.30.450.40">
    <property type="match status" value="2"/>
</dbReference>
<protein>
    <recommendedName>
        <fullName evidence="2">histidine kinase</fullName>
        <ecNumber evidence="2">2.7.13.3</ecNumber>
    </recommendedName>
</protein>
<keyword evidence="6" id="KW-0418">Kinase</keyword>
<evidence type="ECO:0000256" key="4">
    <source>
        <dbReference type="ARBA" id="ARBA00022679"/>
    </source>
</evidence>
<dbReference type="Pfam" id="PF07536">
    <property type="entry name" value="HWE_HK"/>
    <property type="match status" value="1"/>
</dbReference>
<keyword evidence="7" id="KW-0067">ATP-binding</keyword>
<organism evidence="10 11">
    <name type="scientific">Sphingomonas longa</name>
    <dbReference type="NCBI Taxonomy" id="2778730"/>
    <lineage>
        <taxon>Bacteria</taxon>
        <taxon>Pseudomonadati</taxon>
        <taxon>Pseudomonadota</taxon>
        <taxon>Alphaproteobacteria</taxon>
        <taxon>Sphingomonadales</taxon>
        <taxon>Sphingomonadaceae</taxon>
        <taxon>Sphingomonas</taxon>
    </lineage>
</organism>
<dbReference type="InterPro" id="IPR029016">
    <property type="entry name" value="GAF-like_dom_sf"/>
</dbReference>
<feature type="domain" description="GAF" evidence="8">
    <location>
        <begin position="187"/>
        <end position="336"/>
    </location>
</feature>
<sequence>MSTEQDASRARALASLRVLDTPEEQAFEDIVFIASQTCDAPIALISLLDTDRQWFKARHGLDVGETPIDQSVCRIDIDDAHLLEVTDLSQDGRTHANPLVTGERTFRYYAGAPLTLRSGEVVGRLCVIDTTARPAGLSDTQKTLLLALARQASDHLELRRIARASERMAELQTALVEIGEHIRNSPDASQMTHAAAKIVGRVLNVERAGFGFVDDDVRSIDIESDWTAPGTASIAGRHRFEDYGAIRDHLARGEPLVIEDVLTDERTAADPAAMQAVGVEALVNMPVRQHDRTVAALIVNSAHRRIWMPEELTFLRSVADRLEAGVARFRGEQQQEMLNGEISHRLKNMLSMVQAIASQTLRDVPDRRPVETFEQRLMALSAAHDVLLQKSWINADLRTVADAVIDTVGFGDRVHMAGPPVALGARAALSFSLVLHELMTNACKYGALCRENGRVDVGWSIEGTGDDADLVMHWRESGGPLVVPPTRRGFGSKLVRMGLVGAGGVDLRYEPTGFQADLQASIRHLAQA</sequence>
<evidence type="ECO:0000256" key="1">
    <source>
        <dbReference type="ARBA" id="ARBA00000085"/>
    </source>
</evidence>
<keyword evidence="4" id="KW-0808">Transferase</keyword>
<evidence type="ECO:0000256" key="2">
    <source>
        <dbReference type="ARBA" id="ARBA00012438"/>
    </source>
</evidence>
<evidence type="ECO:0000313" key="11">
    <source>
        <dbReference type="Proteomes" id="UP000763641"/>
    </source>
</evidence>
<dbReference type="RefSeq" id="WP_204199693.1">
    <property type="nucleotide sequence ID" value="NZ_JAFEMC010000004.1"/>
</dbReference>
<comment type="catalytic activity">
    <reaction evidence="1">
        <text>ATP + protein L-histidine = ADP + protein N-phospho-L-histidine.</text>
        <dbReference type="EC" id="2.7.13.3"/>
    </reaction>
</comment>
<keyword evidence="11" id="KW-1185">Reference proteome</keyword>
<dbReference type="EC" id="2.7.13.3" evidence="2"/>
<evidence type="ECO:0000259" key="8">
    <source>
        <dbReference type="SMART" id="SM00065"/>
    </source>
</evidence>
<accession>A0ABS2D9I0</accession>
<name>A0ABS2D9I0_9SPHN</name>
<dbReference type="InterPro" id="IPR003018">
    <property type="entry name" value="GAF"/>
</dbReference>
<evidence type="ECO:0000256" key="5">
    <source>
        <dbReference type="ARBA" id="ARBA00022741"/>
    </source>
</evidence>
<dbReference type="SMART" id="SM00911">
    <property type="entry name" value="HWE_HK"/>
    <property type="match status" value="1"/>
</dbReference>
<feature type="domain" description="Signal transduction histidine kinase HWE region" evidence="9">
    <location>
        <begin position="341"/>
        <end position="420"/>
    </location>
</feature>
<dbReference type="SMART" id="SM00065">
    <property type="entry name" value="GAF"/>
    <property type="match status" value="2"/>
</dbReference>
<feature type="domain" description="GAF" evidence="8">
    <location>
        <begin position="22"/>
        <end position="166"/>
    </location>
</feature>
<evidence type="ECO:0000256" key="3">
    <source>
        <dbReference type="ARBA" id="ARBA00022553"/>
    </source>
</evidence>
<dbReference type="Proteomes" id="UP000763641">
    <property type="component" value="Unassembled WGS sequence"/>
</dbReference>
<dbReference type="Pfam" id="PF01590">
    <property type="entry name" value="GAF"/>
    <property type="match status" value="2"/>
</dbReference>
<proteinExistence type="predicted"/>
<keyword evidence="3" id="KW-0597">Phosphoprotein</keyword>
<dbReference type="InterPro" id="IPR036890">
    <property type="entry name" value="HATPase_C_sf"/>
</dbReference>
<dbReference type="InterPro" id="IPR011102">
    <property type="entry name" value="Sig_transdc_His_kinase_HWE"/>
</dbReference>